<accession>A0A5K7X4M6</accession>
<evidence type="ECO:0000313" key="1">
    <source>
        <dbReference type="EMBL" id="BBO30762.1"/>
    </source>
</evidence>
<sequence length="215" mass="23312">MKYAYENLSDKQFEALVILICQRLLGIGVQGFSDGPDGGRDAKFVGTAELHPSKSSPWTGTTIVQAKHTIGYNCTFSDSDFYSAGSAACTIAEELPRIRALRAGGNLDNCILFSNRRLAGNAESIIRRRIATECGIPEESIHLCGLEHLELLLDAFPEIVGKAALDPIDGPLIITSEDLAEVVTSLVEHKAAISNEPPRRPVIGLVTKIRMHQTI</sequence>
<organism evidence="1 2">
    <name type="scientific">Lacipirellula parvula</name>
    <dbReference type="NCBI Taxonomy" id="2650471"/>
    <lineage>
        <taxon>Bacteria</taxon>
        <taxon>Pseudomonadati</taxon>
        <taxon>Planctomycetota</taxon>
        <taxon>Planctomycetia</taxon>
        <taxon>Pirellulales</taxon>
        <taxon>Lacipirellulaceae</taxon>
        <taxon>Lacipirellula</taxon>
    </lineage>
</organism>
<dbReference type="RefSeq" id="WP_198421831.1">
    <property type="nucleotide sequence ID" value="NZ_AP021861.1"/>
</dbReference>
<dbReference type="EMBL" id="AP021861">
    <property type="protein sequence ID" value="BBO30762.1"/>
    <property type="molecule type" value="Genomic_DNA"/>
</dbReference>
<dbReference type="Proteomes" id="UP000326837">
    <property type="component" value="Chromosome"/>
</dbReference>
<name>A0A5K7X4M6_9BACT</name>
<dbReference type="AlphaFoldDB" id="A0A5K7X4M6"/>
<evidence type="ECO:0000313" key="2">
    <source>
        <dbReference type="Proteomes" id="UP000326837"/>
    </source>
</evidence>
<reference evidence="2" key="1">
    <citation type="submission" date="2019-10" db="EMBL/GenBank/DDBJ databases">
        <title>Lacipirellula parvula gen. nov., sp. nov., representing a lineage of planctomycetes widespread in freshwater anoxic habitats, and description of the family Lacipirellulaceae.</title>
        <authorList>
            <person name="Dedysh S.N."/>
            <person name="Kulichevskaya I.S."/>
            <person name="Beletsky A.V."/>
            <person name="Rakitin A.L."/>
            <person name="Mardanov A.V."/>
            <person name="Ivanova A.A."/>
            <person name="Saltykova V.X."/>
            <person name="Rijpstra W.I.C."/>
            <person name="Sinninghe Damste J.S."/>
            <person name="Ravin N.V."/>
        </authorList>
    </citation>
    <scope>NUCLEOTIDE SEQUENCE [LARGE SCALE GENOMIC DNA]</scope>
    <source>
        <strain evidence="2">PX69</strain>
    </source>
</reference>
<gene>
    <name evidence="1" type="ORF">PLANPX_0374</name>
</gene>
<keyword evidence="2" id="KW-1185">Reference proteome</keyword>
<dbReference type="KEGG" id="lpav:PLANPX_0374"/>
<proteinExistence type="predicted"/>
<protein>
    <submittedName>
        <fullName evidence="1">Uncharacterized protein</fullName>
    </submittedName>
</protein>